<feature type="domain" description="Secretin/TonB short N-terminal" evidence="12">
    <location>
        <begin position="68"/>
        <end position="119"/>
    </location>
</feature>
<dbReference type="InterPro" id="IPR036942">
    <property type="entry name" value="Beta-barrel_TonB_sf"/>
</dbReference>
<keyword evidence="14" id="KW-1185">Reference proteome</keyword>
<dbReference type="InterPro" id="IPR037066">
    <property type="entry name" value="Plug_dom_sf"/>
</dbReference>
<keyword evidence="8 10" id="KW-0472">Membrane</keyword>
<dbReference type="InterPro" id="IPR000531">
    <property type="entry name" value="Beta-barrel_TonB"/>
</dbReference>
<name>A0ABS9ZR84_9SPHI</name>
<evidence type="ECO:0000259" key="12">
    <source>
        <dbReference type="SMART" id="SM00965"/>
    </source>
</evidence>
<dbReference type="InterPro" id="IPR012910">
    <property type="entry name" value="Plug_dom"/>
</dbReference>
<dbReference type="Pfam" id="PF00593">
    <property type="entry name" value="TonB_dep_Rec_b-barrel"/>
    <property type="match status" value="1"/>
</dbReference>
<dbReference type="Pfam" id="PF07660">
    <property type="entry name" value="STN"/>
    <property type="match status" value="1"/>
</dbReference>
<evidence type="ECO:0000256" key="4">
    <source>
        <dbReference type="ARBA" id="ARBA00022496"/>
    </source>
</evidence>
<dbReference type="InterPro" id="IPR039426">
    <property type="entry name" value="TonB-dep_rcpt-like"/>
</dbReference>
<keyword evidence="4" id="KW-0410">Iron transport</keyword>
<evidence type="ECO:0000256" key="3">
    <source>
        <dbReference type="ARBA" id="ARBA00022452"/>
    </source>
</evidence>
<evidence type="ECO:0000313" key="13">
    <source>
        <dbReference type="EMBL" id="MCJ0741101.1"/>
    </source>
</evidence>
<dbReference type="Gene3D" id="2.170.130.10">
    <property type="entry name" value="TonB-dependent receptor, plug domain"/>
    <property type="match status" value="1"/>
</dbReference>
<dbReference type="InterPro" id="IPR023997">
    <property type="entry name" value="TonB-dep_OMP_SusC/RagA_CS"/>
</dbReference>
<evidence type="ECO:0000256" key="7">
    <source>
        <dbReference type="ARBA" id="ARBA00023077"/>
    </source>
</evidence>
<dbReference type="RefSeq" id="WP_243357466.1">
    <property type="nucleotide sequence ID" value="NZ_JALGBH010000001.1"/>
</dbReference>
<dbReference type="InterPro" id="IPR023996">
    <property type="entry name" value="TonB-dep_OMP_SusC/RagA"/>
</dbReference>
<evidence type="ECO:0000256" key="1">
    <source>
        <dbReference type="ARBA" id="ARBA00004571"/>
    </source>
</evidence>
<dbReference type="SUPFAM" id="SSF56935">
    <property type="entry name" value="Porins"/>
    <property type="match status" value="1"/>
</dbReference>
<dbReference type="EMBL" id="JALGBH010000001">
    <property type="protein sequence ID" value="MCJ0741101.1"/>
    <property type="molecule type" value="Genomic_DNA"/>
</dbReference>
<keyword evidence="5 10" id="KW-0812">Transmembrane</keyword>
<dbReference type="Pfam" id="PF07715">
    <property type="entry name" value="Plug"/>
    <property type="match status" value="1"/>
</dbReference>
<dbReference type="Gene3D" id="2.60.40.1120">
    <property type="entry name" value="Carboxypeptidase-like, regulatory domain"/>
    <property type="match status" value="1"/>
</dbReference>
<dbReference type="SMART" id="SM00965">
    <property type="entry name" value="STN"/>
    <property type="match status" value="1"/>
</dbReference>
<protein>
    <submittedName>
        <fullName evidence="13">SusC/RagA family TonB-linked outer membrane protein</fullName>
    </submittedName>
</protein>
<keyword evidence="3 10" id="KW-1134">Transmembrane beta strand</keyword>
<evidence type="ECO:0000256" key="10">
    <source>
        <dbReference type="PROSITE-ProRule" id="PRU01360"/>
    </source>
</evidence>
<comment type="similarity">
    <text evidence="10 11">Belongs to the TonB-dependent receptor family.</text>
</comment>
<keyword evidence="9 10" id="KW-0998">Cell outer membrane</keyword>
<dbReference type="PROSITE" id="PS52016">
    <property type="entry name" value="TONB_DEPENDENT_REC_3"/>
    <property type="match status" value="1"/>
</dbReference>
<dbReference type="Gene3D" id="2.40.170.20">
    <property type="entry name" value="TonB-dependent receptor, beta-barrel domain"/>
    <property type="match status" value="1"/>
</dbReference>
<dbReference type="Proteomes" id="UP001165460">
    <property type="component" value="Unassembled WGS sequence"/>
</dbReference>
<comment type="caution">
    <text evidence="13">The sequence shown here is derived from an EMBL/GenBank/DDBJ whole genome shotgun (WGS) entry which is preliminary data.</text>
</comment>
<dbReference type="InterPro" id="IPR008969">
    <property type="entry name" value="CarboxyPept-like_regulatory"/>
</dbReference>
<dbReference type="NCBIfam" id="TIGR04057">
    <property type="entry name" value="SusC_RagA_signa"/>
    <property type="match status" value="1"/>
</dbReference>
<gene>
    <name evidence="13" type="ORF">MMF97_00170</name>
</gene>
<keyword evidence="7 11" id="KW-0798">TonB box</keyword>
<evidence type="ECO:0000256" key="8">
    <source>
        <dbReference type="ARBA" id="ARBA00023136"/>
    </source>
</evidence>
<organism evidence="13 14">
    <name type="scientific">Pedobacter montanisoli</name>
    <dbReference type="NCBI Taxonomy" id="2923277"/>
    <lineage>
        <taxon>Bacteria</taxon>
        <taxon>Pseudomonadati</taxon>
        <taxon>Bacteroidota</taxon>
        <taxon>Sphingobacteriia</taxon>
        <taxon>Sphingobacteriales</taxon>
        <taxon>Sphingobacteriaceae</taxon>
        <taxon>Pedobacter</taxon>
    </lineage>
</organism>
<dbReference type="Pfam" id="PF13715">
    <property type="entry name" value="CarbopepD_reg_2"/>
    <property type="match status" value="1"/>
</dbReference>
<keyword evidence="4" id="KW-0406">Ion transport</keyword>
<keyword evidence="2 10" id="KW-0813">Transport</keyword>
<evidence type="ECO:0000256" key="5">
    <source>
        <dbReference type="ARBA" id="ARBA00022692"/>
    </source>
</evidence>
<sequence>MYDFYPTFAYGLLRRAHVKILLHLKLTLFLILFSFLQVGAKSFAQITIKENATTLENVLQKIRKQGGYDFFYSSSMLKVAKPVTIDVKNASVEDVLNIAFKEQPLTYTINQKTIILKFRAPQVIEEVVVKQQLVVVGKVVDEDNKPVSGASVRIKGLVNPVAVSDQNGIFRIVAPNAEATLVVTFIGYEKQEISLKDKKFPLTIKLASEAAQLNQVVINTGLFKKADQSFTGASTTVTAKELAEFGNRNLVTSLRNIDPSFNIIESNAFGSNPNRLPEIQIRGNSSIPNVGQFQDQARAELNTPLIILDGFQSTLQKLYDMNENEVESITILKDASATAMYGSRGSNGVIVITTKAPRPGKLRLSIKSDVNFELPDLTDYSLLKAADKLDLEWKAGYYNNPRAEADLPLKRYYNYLLNEVNRGVETDWMALPLRNGIGQRHFLKIEGGENAFRYSASGQVNNIEGVMKGSFRHTFNGNITLAYTYKTLKFRNNLQVQQGATQESPYGTFSDYVKQNPYWAPYDDKGNVLKFLGDPGNTDYLGFWNPLPTNPLYNATLKTFDKTATNELINNTSVEWNVIPDMTLRAQFGLTKGNVQYDKFRPAEHTAFANYGVDDLFRKGDYNYSVNNYFGYDGSLNLQYNKLFGRSHLLTFGADYNIRQNKASTYNFLAEGFPNANFDFITMALQYAKDGKPTGNESLVRSIGITGNVNYSYNNKYFVDASFRMDGSSQFGSNKRYAPFWSVGAGYNLHNESFLKDNKYINRLKLRGSVGTTGAQNFNAYQALSTYQYYTNERYYNWMGAYLLGLGNSNLQWQQTVKYNIGVDAEFLNRRLRFTADYYTETTKDLVSSVNLPASNGFSSYVDNIGSLRNNGFELKATGFIINNVNGFTWSVSAAALHNKNKIISTSKALKDAQAATLNGTSSPGTLYIEGYSSNAIWVVPSLGIDPSTGKELYLGKDGLPTYTWKASDIVAVGSRDPKLYGNFSSMLRYKDFSLNASFRYSTGGQQYNSTLVDRVELTSYKYNVDSRVYYSRWQQPGDIAAFKGLLVTSPTYKSSRFVQDEKTLVLQNVNFQYNIANKQWLKKVKMESLNVTLNAAEPFYLSTIKQERGTLYPFSRQFSLSVNATF</sequence>
<evidence type="ECO:0000256" key="2">
    <source>
        <dbReference type="ARBA" id="ARBA00022448"/>
    </source>
</evidence>
<evidence type="ECO:0000256" key="9">
    <source>
        <dbReference type="ARBA" id="ARBA00023237"/>
    </source>
</evidence>
<dbReference type="NCBIfam" id="TIGR04056">
    <property type="entry name" value="OMP_RagA_SusC"/>
    <property type="match status" value="1"/>
</dbReference>
<dbReference type="SUPFAM" id="SSF49464">
    <property type="entry name" value="Carboxypeptidase regulatory domain-like"/>
    <property type="match status" value="1"/>
</dbReference>
<evidence type="ECO:0000256" key="11">
    <source>
        <dbReference type="RuleBase" id="RU003357"/>
    </source>
</evidence>
<reference evidence="13" key="1">
    <citation type="submission" date="2022-03" db="EMBL/GenBank/DDBJ databases">
        <authorList>
            <person name="Woo C.Y."/>
        </authorList>
    </citation>
    <scope>NUCLEOTIDE SEQUENCE</scope>
    <source>
        <strain evidence="13">CYS-01</strain>
    </source>
</reference>
<proteinExistence type="inferred from homology"/>
<keyword evidence="6" id="KW-0408">Iron</keyword>
<comment type="subcellular location">
    <subcellularLocation>
        <location evidence="1 10">Cell outer membrane</location>
        <topology evidence="1 10">Multi-pass membrane protein</topology>
    </subcellularLocation>
</comment>
<evidence type="ECO:0000313" key="14">
    <source>
        <dbReference type="Proteomes" id="UP001165460"/>
    </source>
</evidence>
<dbReference type="InterPro" id="IPR011662">
    <property type="entry name" value="Secretin/TonB_short_N"/>
</dbReference>
<evidence type="ECO:0000256" key="6">
    <source>
        <dbReference type="ARBA" id="ARBA00023004"/>
    </source>
</evidence>
<accession>A0ABS9ZR84</accession>